<accession>A0A392RQN9</accession>
<reference evidence="2 3" key="1">
    <citation type="journal article" date="2018" name="Front. Plant Sci.">
        <title>Red Clover (Trifolium pratense) and Zigzag Clover (T. medium) - A Picture of Genomic Similarities and Differences.</title>
        <authorList>
            <person name="Dluhosova J."/>
            <person name="Istvanek J."/>
            <person name="Nedelnik J."/>
            <person name="Repkova J."/>
        </authorList>
    </citation>
    <scope>NUCLEOTIDE SEQUENCE [LARGE SCALE GENOMIC DNA]</scope>
    <source>
        <strain evidence="3">cv. 10/8</strain>
        <tissue evidence="2">Leaf</tissue>
    </source>
</reference>
<protein>
    <submittedName>
        <fullName evidence="2">Uncharacterized protein</fullName>
    </submittedName>
</protein>
<dbReference type="EMBL" id="LXQA010249356">
    <property type="protein sequence ID" value="MCI37876.1"/>
    <property type="molecule type" value="Genomic_DNA"/>
</dbReference>
<organism evidence="2 3">
    <name type="scientific">Trifolium medium</name>
    <dbReference type="NCBI Taxonomy" id="97028"/>
    <lineage>
        <taxon>Eukaryota</taxon>
        <taxon>Viridiplantae</taxon>
        <taxon>Streptophyta</taxon>
        <taxon>Embryophyta</taxon>
        <taxon>Tracheophyta</taxon>
        <taxon>Spermatophyta</taxon>
        <taxon>Magnoliopsida</taxon>
        <taxon>eudicotyledons</taxon>
        <taxon>Gunneridae</taxon>
        <taxon>Pentapetalae</taxon>
        <taxon>rosids</taxon>
        <taxon>fabids</taxon>
        <taxon>Fabales</taxon>
        <taxon>Fabaceae</taxon>
        <taxon>Papilionoideae</taxon>
        <taxon>50 kb inversion clade</taxon>
        <taxon>NPAAA clade</taxon>
        <taxon>Hologalegina</taxon>
        <taxon>IRL clade</taxon>
        <taxon>Trifolieae</taxon>
        <taxon>Trifolium</taxon>
    </lineage>
</organism>
<evidence type="ECO:0000313" key="3">
    <source>
        <dbReference type="Proteomes" id="UP000265520"/>
    </source>
</evidence>
<proteinExistence type="predicted"/>
<name>A0A392RQN9_9FABA</name>
<feature type="non-terminal residue" evidence="2">
    <location>
        <position position="60"/>
    </location>
</feature>
<feature type="non-terminal residue" evidence="2">
    <location>
        <position position="1"/>
    </location>
</feature>
<feature type="region of interest" description="Disordered" evidence="1">
    <location>
        <begin position="38"/>
        <end position="60"/>
    </location>
</feature>
<evidence type="ECO:0000256" key="1">
    <source>
        <dbReference type="SAM" id="MobiDB-lite"/>
    </source>
</evidence>
<dbReference type="Proteomes" id="UP000265520">
    <property type="component" value="Unassembled WGS sequence"/>
</dbReference>
<keyword evidence="3" id="KW-1185">Reference proteome</keyword>
<dbReference type="AlphaFoldDB" id="A0A392RQN9"/>
<evidence type="ECO:0000313" key="2">
    <source>
        <dbReference type="EMBL" id="MCI37876.1"/>
    </source>
</evidence>
<comment type="caution">
    <text evidence="2">The sequence shown here is derived from an EMBL/GenBank/DDBJ whole genome shotgun (WGS) entry which is preliminary data.</text>
</comment>
<sequence length="60" mass="6461">VVRFNMENDDGSRGWSGDIRAIGRRSGGRLISRWLKEEGGSSEAAVGGGRDDQPAVQQES</sequence>